<proteinExistence type="predicted"/>
<evidence type="ECO:0000313" key="2">
    <source>
        <dbReference type="Proteomes" id="UP000223025"/>
    </source>
</evidence>
<reference evidence="1 2" key="1">
    <citation type="submission" date="2017-06" db="EMBL/GenBank/DDBJ databases">
        <authorList>
            <person name="Kim H.J."/>
            <person name="Triplett B.A."/>
        </authorList>
    </citation>
    <scope>NUCLEOTIDE SEQUENCE [LARGE SCALE GENOMIC DNA]</scope>
</reference>
<name>A0A2L0V0G7_9CAUD</name>
<dbReference type="RefSeq" id="YP_009612183.1">
    <property type="nucleotide sequence ID" value="NC_042013.1"/>
</dbReference>
<dbReference type="GeneID" id="40088521"/>
<dbReference type="KEGG" id="vg:40088521"/>
<accession>A0A2L0V0G7</accession>
<sequence length="116" mass="13721">MTDLWFTNRFHMSETILKNNILKCDFSIITFSGTEFSVYFYRLGKYECTMVNCISEIFPFVIDVDNISSMTINVWDNNETVQVDIHPKGEYERLDHEDSIKFLIENSTFGEMRYVS</sequence>
<organism evidence="1 2">
    <name type="scientific">Agrobacterium phage Atu_ph07</name>
    <dbReference type="NCBI Taxonomy" id="2024264"/>
    <lineage>
        <taxon>Viruses</taxon>
        <taxon>Duplodnaviria</taxon>
        <taxon>Heunggongvirae</taxon>
        <taxon>Uroviricota</taxon>
        <taxon>Caudoviricetes</taxon>
        <taxon>Polybotosvirus</taxon>
        <taxon>Polybotosvirus Atuph07</taxon>
    </lineage>
</organism>
<protein>
    <submittedName>
        <fullName evidence="1">Uncharacterized protein</fullName>
    </submittedName>
</protein>
<evidence type="ECO:0000313" key="1">
    <source>
        <dbReference type="EMBL" id="AUZ95277.1"/>
    </source>
</evidence>
<keyword evidence="2" id="KW-1185">Reference proteome</keyword>
<dbReference type="Proteomes" id="UP000223025">
    <property type="component" value="Segment"/>
</dbReference>
<dbReference type="EMBL" id="MF403008">
    <property type="protein sequence ID" value="AUZ95277.1"/>
    <property type="molecule type" value="Genomic_DNA"/>
</dbReference>